<comment type="caution">
    <text evidence="2">The sequence shown here is derived from an EMBL/GenBank/DDBJ whole genome shotgun (WGS) entry which is preliminary data.</text>
</comment>
<dbReference type="PANTHER" id="PTHR41775:SF1">
    <property type="entry name" value="PEPTIDASE M6-LIKE DOMAIN-CONTAINING PROTEIN"/>
    <property type="match status" value="1"/>
</dbReference>
<reference evidence="2 3" key="1">
    <citation type="journal article" date="2018" name="Nat. Biotechnol.">
        <title>A standardized bacterial taxonomy based on genome phylogeny substantially revises the tree of life.</title>
        <authorList>
            <person name="Parks D.H."/>
            <person name="Chuvochina M."/>
            <person name="Waite D.W."/>
            <person name="Rinke C."/>
            <person name="Skarshewski A."/>
            <person name="Chaumeil P.A."/>
            <person name="Hugenholtz P."/>
        </authorList>
    </citation>
    <scope>NUCLEOTIDE SEQUENCE [LARGE SCALE GENOMIC DNA]</scope>
    <source>
        <strain evidence="2">UBA9956</strain>
    </source>
</reference>
<dbReference type="GO" id="GO:0008233">
    <property type="term" value="F:peptidase activity"/>
    <property type="evidence" value="ECO:0007669"/>
    <property type="project" value="InterPro"/>
</dbReference>
<evidence type="ECO:0000259" key="1">
    <source>
        <dbReference type="Pfam" id="PF05547"/>
    </source>
</evidence>
<evidence type="ECO:0000313" key="2">
    <source>
        <dbReference type="EMBL" id="HAV91644.1"/>
    </source>
</evidence>
<protein>
    <recommendedName>
        <fullName evidence="1">Peptidase M6-like domain-containing protein</fullName>
    </recommendedName>
</protein>
<gene>
    <name evidence="2" type="ORF">DCW38_00440</name>
</gene>
<dbReference type="NCBIfam" id="TIGR03296">
    <property type="entry name" value="M6dom_TIGR03296"/>
    <property type="match status" value="1"/>
</dbReference>
<name>A0A350H7X8_UNCW3</name>
<feature type="domain" description="Peptidase M6-like" evidence="1">
    <location>
        <begin position="56"/>
        <end position="288"/>
    </location>
</feature>
<dbReference type="Pfam" id="PF05547">
    <property type="entry name" value="Peptidase_M6"/>
    <property type="match status" value="1"/>
</dbReference>
<dbReference type="EMBL" id="DMZY01000016">
    <property type="protein sequence ID" value="HAV91644.1"/>
    <property type="molecule type" value="Genomic_DNA"/>
</dbReference>
<dbReference type="GO" id="GO:0006508">
    <property type="term" value="P:proteolysis"/>
    <property type="evidence" value="ECO:0007669"/>
    <property type="project" value="InterPro"/>
</dbReference>
<dbReference type="AlphaFoldDB" id="A0A350H7X8"/>
<proteinExistence type="predicted"/>
<dbReference type="Proteomes" id="UP000264062">
    <property type="component" value="Unassembled WGS sequence"/>
</dbReference>
<evidence type="ECO:0000313" key="3">
    <source>
        <dbReference type="Proteomes" id="UP000264062"/>
    </source>
</evidence>
<accession>A0A350H7X8</accession>
<organism evidence="2 3">
    <name type="scientific">candidate division WOR-3 bacterium</name>
    <dbReference type="NCBI Taxonomy" id="2052148"/>
    <lineage>
        <taxon>Bacteria</taxon>
        <taxon>Bacteria division WOR-3</taxon>
    </lineage>
</organism>
<feature type="non-terminal residue" evidence="2">
    <location>
        <position position="460"/>
    </location>
</feature>
<sequence>MKKIVFSLLFCIILSINLSALMPPLNGDFSSFKKSSVLMSRQFKFDAKNLKQPKGQTRIIAILMDFPDYRWNHTSDTLFENDSLWYDKAHFDSMLSSVGTYRHPGSFSAYTGSMRDYYRKCSFDSVDIIVDVIGYFTAINNFAYYCEDYGANDWYLIDEALDSANKYVDFSDYDNDSDGYVDGVFIIHAGPGAEALPEPDRIHYIWSYMSYWGSSYDGVTVGTYSMQPEDGAIGVFCHEFGHQLGLPDWYDYDYSSQGIGEWGLMAGGSWGYKNINDLHGTSPSIMCGVGKYWLGFINPYIVTDNMINVTIQPAENSPVAYLLKDASMASTEYFIIENRQNLSFDASLTRRQIELGKDLAHGLVIFHVDESRYDNDDETAKQVDVEEASPYFNGVSYYEHLDYERTYPAYEKLYNGNRGDNGDAWPGYSSFTADTEDFSNRDLTDFNMYSHPSSYKNSGV</sequence>
<dbReference type="SUPFAM" id="SSF55486">
    <property type="entry name" value="Metalloproteases ('zincins'), catalytic domain"/>
    <property type="match status" value="1"/>
</dbReference>
<dbReference type="InterPro" id="IPR008757">
    <property type="entry name" value="Peptidase_M6-like_domain"/>
</dbReference>
<dbReference type="PANTHER" id="PTHR41775">
    <property type="entry name" value="SECRETED PROTEIN-RELATED"/>
    <property type="match status" value="1"/>
</dbReference>